<dbReference type="SUPFAM" id="SSF55060">
    <property type="entry name" value="GHMP Kinase, C-terminal domain"/>
    <property type="match status" value="1"/>
</dbReference>
<name>A0A2S9YJ44_9BACT</name>
<dbReference type="PANTHER" id="PTHR20861">
    <property type="entry name" value="HOMOSERINE/4-DIPHOSPHOCYTIDYL-2-C-METHYL-D-ERYTHRITOL KINASE"/>
    <property type="match status" value="1"/>
</dbReference>
<comment type="similarity">
    <text evidence="2 12">Belongs to the GHMP kinase family. Homoserine kinase subfamily.</text>
</comment>
<dbReference type="InterPro" id="IPR006203">
    <property type="entry name" value="GHMP_knse_ATP-bd_CS"/>
</dbReference>
<dbReference type="EC" id="2.7.1.39" evidence="3 12"/>
<feature type="domain" description="GHMP kinase C-terminal" evidence="14">
    <location>
        <begin position="216"/>
        <end position="292"/>
    </location>
</feature>
<comment type="subcellular location">
    <subcellularLocation>
        <location evidence="12">Cytoplasm</location>
    </subcellularLocation>
</comment>
<dbReference type="NCBIfam" id="NF002288">
    <property type="entry name" value="PRK01212.1-4"/>
    <property type="match status" value="1"/>
</dbReference>
<keyword evidence="5 12" id="KW-0028">Amino-acid biosynthesis</keyword>
<comment type="function">
    <text evidence="12">Catalyzes the ATP-dependent phosphorylation of L-homoserine to L-homoserine phosphate.</text>
</comment>
<accession>A0A2S9YJ44</accession>
<dbReference type="InterPro" id="IPR006204">
    <property type="entry name" value="GHMP_kinase_N_dom"/>
</dbReference>
<evidence type="ECO:0000256" key="5">
    <source>
        <dbReference type="ARBA" id="ARBA00022605"/>
    </source>
</evidence>
<dbReference type="GO" id="GO:0009088">
    <property type="term" value="P:threonine biosynthetic process"/>
    <property type="evidence" value="ECO:0007669"/>
    <property type="project" value="UniProtKB-UniRule"/>
</dbReference>
<dbReference type="Gene3D" id="3.30.70.890">
    <property type="entry name" value="GHMP kinase, C-terminal domain"/>
    <property type="match status" value="1"/>
</dbReference>
<dbReference type="AlphaFoldDB" id="A0A2S9YJ44"/>
<dbReference type="InterPro" id="IPR020568">
    <property type="entry name" value="Ribosomal_Su5_D2-typ_SF"/>
</dbReference>
<dbReference type="NCBIfam" id="TIGR00191">
    <property type="entry name" value="thrB"/>
    <property type="match status" value="1"/>
</dbReference>
<dbReference type="PROSITE" id="PS00627">
    <property type="entry name" value="GHMP_KINASES_ATP"/>
    <property type="match status" value="1"/>
</dbReference>
<dbReference type="Pfam" id="PF08544">
    <property type="entry name" value="GHMP_kinases_C"/>
    <property type="match status" value="1"/>
</dbReference>
<evidence type="ECO:0000256" key="9">
    <source>
        <dbReference type="ARBA" id="ARBA00022777"/>
    </source>
</evidence>
<dbReference type="PRINTS" id="PR00958">
    <property type="entry name" value="HOMSERKINASE"/>
</dbReference>
<keyword evidence="9 12" id="KW-0418">Kinase</keyword>
<evidence type="ECO:0000259" key="14">
    <source>
        <dbReference type="Pfam" id="PF08544"/>
    </source>
</evidence>
<evidence type="ECO:0000256" key="11">
    <source>
        <dbReference type="ARBA" id="ARBA00049375"/>
    </source>
</evidence>
<dbReference type="OrthoDB" id="9769912at2"/>
<dbReference type="Gene3D" id="3.30.230.10">
    <property type="match status" value="1"/>
</dbReference>
<keyword evidence="16" id="KW-1185">Reference proteome</keyword>
<dbReference type="PANTHER" id="PTHR20861:SF1">
    <property type="entry name" value="HOMOSERINE KINASE"/>
    <property type="match status" value="1"/>
</dbReference>
<evidence type="ECO:0000256" key="6">
    <source>
        <dbReference type="ARBA" id="ARBA00022679"/>
    </source>
</evidence>
<proteinExistence type="inferred from homology"/>
<gene>
    <name evidence="15" type="primary">thrB_1</name>
    <name evidence="12" type="synonym">thrB</name>
    <name evidence="15" type="ORF">ENSA5_04350</name>
</gene>
<feature type="binding site" evidence="12">
    <location>
        <begin position="96"/>
        <end position="106"/>
    </location>
    <ligand>
        <name>ATP</name>
        <dbReference type="ChEBI" id="CHEBI:30616"/>
    </ligand>
</feature>
<keyword evidence="7 12" id="KW-0791">Threonine biosynthesis</keyword>
<keyword evidence="6 12" id="KW-0808">Transferase</keyword>
<evidence type="ECO:0000256" key="7">
    <source>
        <dbReference type="ARBA" id="ARBA00022697"/>
    </source>
</evidence>
<evidence type="ECO:0000256" key="1">
    <source>
        <dbReference type="ARBA" id="ARBA00005015"/>
    </source>
</evidence>
<evidence type="ECO:0000256" key="12">
    <source>
        <dbReference type="HAMAP-Rule" id="MF_00384"/>
    </source>
</evidence>
<reference evidence="15 16" key="1">
    <citation type="submission" date="2018-03" db="EMBL/GenBank/DDBJ databases">
        <title>Draft Genome Sequences of the Obligatory Marine Myxobacteria Enhygromyxa salina SWB005.</title>
        <authorList>
            <person name="Poehlein A."/>
            <person name="Moghaddam J.A."/>
            <person name="Harms H."/>
            <person name="Alanjari M."/>
            <person name="Koenig G.M."/>
            <person name="Daniel R."/>
            <person name="Schaeberle T.F."/>
        </authorList>
    </citation>
    <scope>NUCLEOTIDE SEQUENCE [LARGE SCALE GENOMIC DNA]</scope>
    <source>
        <strain evidence="15 16">SWB005</strain>
    </source>
</reference>
<evidence type="ECO:0000256" key="3">
    <source>
        <dbReference type="ARBA" id="ARBA00012078"/>
    </source>
</evidence>
<dbReference type="EMBL" id="PVNK01000019">
    <property type="protein sequence ID" value="PRQ05072.1"/>
    <property type="molecule type" value="Genomic_DNA"/>
</dbReference>
<dbReference type="InterPro" id="IPR014721">
    <property type="entry name" value="Ribsml_uS5_D2-typ_fold_subgr"/>
</dbReference>
<dbReference type="GO" id="GO:0005524">
    <property type="term" value="F:ATP binding"/>
    <property type="evidence" value="ECO:0007669"/>
    <property type="project" value="UniProtKB-UniRule"/>
</dbReference>
<comment type="caution">
    <text evidence="15">The sequence shown here is derived from an EMBL/GenBank/DDBJ whole genome shotgun (WGS) entry which is preliminary data.</text>
</comment>
<keyword evidence="8 12" id="KW-0547">Nucleotide-binding</keyword>
<keyword evidence="10 12" id="KW-0067">ATP-binding</keyword>
<organism evidence="15 16">
    <name type="scientific">Enhygromyxa salina</name>
    <dbReference type="NCBI Taxonomy" id="215803"/>
    <lineage>
        <taxon>Bacteria</taxon>
        <taxon>Pseudomonadati</taxon>
        <taxon>Myxococcota</taxon>
        <taxon>Polyangia</taxon>
        <taxon>Nannocystales</taxon>
        <taxon>Nannocystaceae</taxon>
        <taxon>Enhygromyxa</taxon>
    </lineage>
</organism>
<dbReference type="RefSeq" id="WP_106389904.1">
    <property type="nucleotide sequence ID" value="NZ_PVNK01000019.1"/>
</dbReference>
<evidence type="ECO:0000256" key="8">
    <source>
        <dbReference type="ARBA" id="ARBA00022741"/>
    </source>
</evidence>
<dbReference type="InterPro" id="IPR013750">
    <property type="entry name" value="GHMP_kinase_C_dom"/>
</dbReference>
<evidence type="ECO:0000256" key="10">
    <source>
        <dbReference type="ARBA" id="ARBA00022840"/>
    </source>
</evidence>
<evidence type="ECO:0000259" key="13">
    <source>
        <dbReference type="Pfam" id="PF00288"/>
    </source>
</evidence>
<comment type="catalytic activity">
    <reaction evidence="11 12">
        <text>L-homoserine + ATP = O-phospho-L-homoserine + ADP + H(+)</text>
        <dbReference type="Rhea" id="RHEA:13985"/>
        <dbReference type="ChEBI" id="CHEBI:15378"/>
        <dbReference type="ChEBI" id="CHEBI:30616"/>
        <dbReference type="ChEBI" id="CHEBI:57476"/>
        <dbReference type="ChEBI" id="CHEBI:57590"/>
        <dbReference type="ChEBI" id="CHEBI:456216"/>
        <dbReference type="EC" id="2.7.1.39"/>
    </reaction>
</comment>
<dbReference type="HAMAP" id="MF_00384">
    <property type="entry name" value="Homoser_kinase"/>
    <property type="match status" value="1"/>
</dbReference>
<keyword evidence="12" id="KW-0963">Cytoplasm</keyword>
<evidence type="ECO:0000313" key="15">
    <source>
        <dbReference type="EMBL" id="PRQ05072.1"/>
    </source>
</evidence>
<dbReference type="Proteomes" id="UP000237968">
    <property type="component" value="Unassembled WGS sequence"/>
</dbReference>
<dbReference type="GO" id="GO:0005737">
    <property type="term" value="C:cytoplasm"/>
    <property type="evidence" value="ECO:0007669"/>
    <property type="project" value="UniProtKB-SubCell"/>
</dbReference>
<dbReference type="InterPro" id="IPR036554">
    <property type="entry name" value="GHMP_kinase_C_sf"/>
</dbReference>
<comment type="pathway">
    <text evidence="1 12">Amino-acid biosynthesis; L-threonine biosynthesis; L-threonine from L-aspartate: step 4/5.</text>
</comment>
<dbReference type="InterPro" id="IPR000870">
    <property type="entry name" value="Homoserine_kinase"/>
</dbReference>
<dbReference type="UniPathway" id="UPA00050">
    <property type="reaction ID" value="UER00064"/>
</dbReference>
<dbReference type="PIRSF" id="PIRSF000676">
    <property type="entry name" value="Homoser_kin"/>
    <property type="match status" value="1"/>
</dbReference>
<protein>
    <recommendedName>
        <fullName evidence="4 12">Homoserine kinase</fullName>
        <shortName evidence="12">HK</shortName>
        <shortName evidence="12">HSK</shortName>
        <ecNumber evidence="3 12">2.7.1.39</ecNumber>
    </recommendedName>
</protein>
<feature type="domain" description="GHMP kinase N-terminal" evidence="13">
    <location>
        <begin position="70"/>
        <end position="155"/>
    </location>
</feature>
<evidence type="ECO:0000256" key="2">
    <source>
        <dbReference type="ARBA" id="ARBA00007370"/>
    </source>
</evidence>
<evidence type="ECO:0000313" key="16">
    <source>
        <dbReference type="Proteomes" id="UP000237968"/>
    </source>
</evidence>
<dbReference type="GO" id="GO:0004413">
    <property type="term" value="F:homoserine kinase activity"/>
    <property type="evidence" value="ECO:0007669"/>
    <property type="project" value="UniProtKB-UniRule"/>
</dbReference>
<dbReference type="Pfam" id="PF00288">
    <property type="entry name" value="GHMP_kinases_N"/>
    <property type="match status" value="1"/>
</dbReference>
<sequence length="318" mass="32036">MSAPRPWVEAYAPATVSNLGPGFDCLGLAVHGPGDTVRARRRTEPGVVLTKVSGDGGRLPLASDQNTACVAVAAMLERLGLGASHGVELELDKGLPLGSGLGSSGASACAAVVASAAALDLQVGNETMIEAARVAEAVACGSPHPDNVAPAILGGIVLIAAIAPLRVVSLPVPDNLWLAIYTPGCEVATADARAVLPRAVGLGDAVRQSARLGLLVHALHTGDLALLGEAIVDDLVEPARAHLIPGFLDAKVNALEAGALACSISGAGPTSFALAESEHRAKALLEILEESFTHAGVAGRGQVDRVGPGARVTSRPLH</sequence>
<dbReference type="SUPFAM" id="SSF54211">
    <property type="entry name" value="Ribosomal protein S5 domain 2-like"/>
    <property type="match status" value="1"/>
</dbReference>
<evidence type="ECO:0000256" key="4">
    <source>
        <dbReference type="ARBA" id="ARBA00017858"/>
    </source>
</evidence>